<sequence>MFPEMQTVSDDIAVDVSWSPHSLIKLLNSPLVQGFVILRESKGPWIKASLVSTSKIRRCLKKKNWFLLKTIGKGETSTKKHITPSK</sequence>
<name>A0A0K2US73_LEPSM</name>
<reference evidence="1" key="1">
    <citation type="submission" date="2014-05" db="EMBL/GenBank/DDBJ databases">
        <authorList>
            <person name="Chronopoulou M."/>
        </authorList>
    </citation>
    <scope>NUCLEOTIDE SEQUENCE</scope>
    <source>
        <tissue evidence="1">Whole organism</tissue>
    </source>
</reference>
<organism evidence="1">
    <name type="scientific">Lepeophtheirus salmonis</name>
    <name type="common">Salmon louse</name>
    <name type="synonym">Caligus salmonis</name>
    <dbReference type="NCBI Taxonomy" id="72036"/>
    <lineage>
        <taxon>Eukaryota</taxon>
        <taxon>Metazoa</taxon>
        <taxon>Ecdysozoa</taxon>
        <taxon>Arthropoda</taxon>
        <taxon>Crustacea</taxon>
        <taxon>Multicrustacea</taxon>
        <taxon>Hexanauplia</taxon>
        <taxon>Copepoda</taxon>
        <taxon>Siphonostomatoida</taxon>
        <taxon>Caligidae</taxon>
        <taxon>Lepeophtheirus</taxon>
    </lineage>
</organism>
<dbReference type="EMBL" id="HACA01023371">
    <property type="protein sequence ID" value="CDW40732.1"/>
    <property type="molecule type" value="Transcribed_RNA"/>
</dbReference>
<protein>
    <submittedName>
        <fullName evidence="1">Uncharacterized protein</fullName>
    </submittedName>
</protein>
<evidence type="ECO:0000313" key="1">
    <source>
        <dbReference type="EMBL" id="CDW40732.1"/>
    </source>
</evidence>
<proteinExistence type="predicted"/>
<accession>A0A0K2US73</accession>
<dbReference type="AlphaFoldDB" id="A0A0K2US73"/>